<proteinExistence type="predicted"/>
<gene>
    <name evidence="1" type="ordered locus">MS0582</name>
</gene>
<reference evidence="1 2" key="1">
    <citation type="journal article" date="2004" name="Nat. Biotechnol.">
        <title>The genome sequence of the capnophilic rumen bacterium Mannheimia succiniciproducens.</title>
        <authorList>
            <person name="Hong S.H."/>
            <person name="Kim J.S."/>
            <person name="Lee S.Y."/>
            <person name="In Y.H."/>
            <person name="Choi S.S."/>
            <person name="Rih J.-K."/>
            <person name="Kim C.H."/>
            <person name="Jeong H."/>
            <person name="Hur C.G."/>
            <person name="Kim J.J."/>
        </authorList>
    </citation>
    <scope>NUCLEOTIDE SEQUENCE [LARGE SCALE GENOMIC DNA]</scope>
    <source>
        <strain evidence="2">KCTC 0769BP / MBEL55E</strain>
    </source>
</reference>
<organism evidence="1 2">
    <name type="scientific">Mannheimia succiniciproducens (strain KCTC 0769BP / MBEL55E)</name>
    <dbReference type="NCBI Taxonomy" id="221988"/>
    <lineage>
        <taxon>Bacteria</taxon>
        <taxon>Pseudomonadati</taxon>
        <taxon>Pseudomonadota</taxon>
        <taxon>Gammaproteobacteria</taxon>
        <taxon>Pasteurellales</taxon>
        <taxon>Pasteurellaceae</taxon>
        <taxon>Basfia</taxon>
    </lineage>
</organism>
<dbReference type="EMBL" id="AE016827">
    <property type="protein sequence ID" value="AAU37190.1"/>
    <property type="molecule type" value="Genomic_DNA"/>
</dbReference>
<evidence type="ECO:0000313" key="1">
    <source>
        <dbReference type="EMBL" id="AAU37190.1"/>
    </source>
</evidence>
<dbReference type="AlphaFoldDB" id="Q65V20"/>
<protein>
    <submittedName>
        <fullName evidence="1">Uncharacterized protein</fullName>
    </submittedName>
</protein>
<dbReference type="HOGENOM" id="CLU_3382594_0_0_6"/>
<name>Q65V20_MANSM</name>
<dbReference type="KEGG" id="msu:MS0582"/>
<accession>Q65V20</accession>
<evidence type="ECO:0000313" key="2">
    <source>
        <dbReference type="Proteomes" id="UP000000607"/>
    </source>
</evidence>
<keyword evidence="2" id="KW-1185">Reference proteome</keyword>
<dbReference type="Proteomes" id="UP000000607">
    <property type="component" value="Chromosome"/>
</dbReference>
<sequence length="33" mass="3537">MSPRLTANGLIMIDTNIVKKADVNIIIIAITAL</sequence>